<organism evidence="1 2">
    <name type="scientific">Ahniella affigens</name>
    <dbReference type="NCBI Taxonomy" id="2021234"/>
    <lineage>
        <taxon>Bacteria</taxon>
        <taxon>Pseudomonadati</taxon>
        <taxon>Pseudomonadota</taxon>
        <taxon>Gammaproteobacteria</taxon>
        <taxon>Lysobacterales</taxon>
        <taxon>Rhodanobacteraceae</taxon>
        <taxon>Ahniella</taxon>
    </lineage>
</organism>
<dbReference type="Proteomes" id="UP000241074">
    <property type="component" value="Chromosome"/>
</dbReference>
<dbReference type="EMBL" id="CP027860">
    <property type="protein sequence ID" value="AVP99548.1"/>
    <property type="molecule type" value="Genomic_DNA"/>
</dbReference>
<dbReference type="KEGG" id="xba:C7S18_21270"/>
<dbReference type="RefSeq" id="WP_106893465.1">
    <property type="nucleotide sequence ID" value="NZ_CP027860.1"/>
</dbReference>
<proteinExistence type="predicted"/>
<reference evidence="1 2" key="1">
    <citation type="submission" date="2018-03" db="EMBL/GenBank/DDBJ databases">
        <title>Ahniella affigens gen. nov., sp. nov., a gammaproteobacterium isolated from sandy soil near a stream.</title>
        <authorList>
            <person name="Ko Y."/>
            <person name="Kim J.-H."/>
        </authorList>
    </citation>
    <scope>NUCLEOTIDE SEQUENCE [LARGE SCALE GENOMIC DNA]</scope>
    <source>
        <strain evidence="1 2">D13</strain>
    </source>
</reference>
<sequence>MQSQRDQAFEIKRVHEALALPAGTQRLLIKNDFGTVYVKKLKDPASLGVHAVVQVAPGVRMPQFLVQPGDRPGSAQLLVRPAPGDKAPIRVDLAAYLPPMYEITVETSSGDVFAKNVRSDLAVRTVGGNIVATSAGRLQLHTVDGVIRATQIGGKWQGDASVRSEHGLVELSIPDDSPARLQVTALGGLQTDLPSLKPIGGHQDQWQGALNAEGALLSLTIYAGGEAIVRRSIQE</sequence>
<dbReference type="AlphaFoldDB" id="A0A2P1PXH0"/>
<name>A0A2P1PXH0_9GAMM</name>
<protein>
    <recommendedName>
        <fullName evidence="3">Adhesin domain-containing protein</fullName>
    </recommendedName>
</protein>
<evidence type="ECO:0008006" key="3">
    <source>
        <dbReference type="Google" id="ProtNLM"/>
    </source>
</evidence>
<gene>
    <name evidence="1" type="ORF">C7S18_21270</name>
</gene>
<reference evidence="1 2" key="2">
    <citation type="submission" date="2018-03" db="EMBL/GenBank/DDBJ databases">
        <authorList>
            <person name="Keele B.F."/>
        </authorList>
    </citation>
    <scope>NUCLEOTIDE SEQUENCE [LARGE SCALE GENOMIC DNA]</scope>
    <source>
        <strain evidence="1 2">D13</strain>
    </source>
</reference>
<evidence type="ECO:0000313" key="1">
    <source>
        <dbReference type="EMBL" id="AVP99548.1"/>
    </source>
</evidence>
<keyword evidence="2" id="KW-1185">Reference proteome</keyword>
<accession>A0A2P1PXH0</accession>
<evidence type="ECO:0000313" key="2">
    <source>
        <dbReference type="Proteomes" id="UP000241074"/>
    </source>
</evidence>